<reference evidence="2 3" key="4">
    <citation type="journal article" date="2009" name="Appl. Environ. Microbiol.">
        <title>Comparative genome-wide transcriptional profiling of Azorhizobium caulinodans ORS571 grown under free-living and symbiotic conditions.</title>
        <authorList>
            <person name="Tsukada S."/>
            <person name="Aono T."/>
            <person name="Akiba N."/>
            <person name="Lee KB."/>
            <person name="Liu CT."/>
            <person name="Toyazaki H."/>
            <person name="Oyaizu H."/>
        </authorList>
    </citation>
    <scope>NUCLEOTIDE SEQUENCE [LARGE SCALE GENOMIC DNA]</scope>
    <source>
        <strain evidence="3">ATCC 43989 / DSM 5975 / JCM 20966 / LMG 6465 / NBRC 14845 / NCIMB 13405 / ORS 571</strain>
    </source>
</reference>
<name>A8I7Q9_AZOC5</name>
<accession>A8I7Q9</accession>
<dbReference type="STRING" id="438753.AZC_2150"/>
<protein>
    <submittedName>
        <fullName evidence="2">Uncharacterized protein</fullName>
    </submittedName>
</protein>
<sequence length="89" mass="9288">MMAKAPATSTAPEATEPCLRITAPGGSRWRAGLQFGRAPVDLGEADIEAAARAKGITPEDVIALLRADPHLAVVPHRRPIPEAEASPEA</sequence>
<reference evidence="3" key="2">
    <citation type="submission" date="2007-04" db="EMBL/GenBank/DDBJ databases">
        <title>Complete genome sequence of the nitrogen-fixing bacterium Azorhizobium caulinodans ORS571.</title>
        <authorList>
            <person name="Lee K.B."/>
            <person name="Backer P.D."/>
            <person name="Aono T."/>
            <person name="Liu C.T."/>
            <person name="Suzuki S."/>
            <person name="Suzuki T."/>
            <person name="Kaneko T."/>
            <person name="Yamada M."/>
            <person name="Tabata S."/>
            <person name="Kupfer D.M."/>
            <person name="Najar F.Z."/>
            <person name="Wiley G.B."/>
            <person name="Roe B."/>
            <person name="Binnewies T."/>
            <person name="Ussery D."/>
            <person name="Vereecke D."/>
            <person name="Gevers D."/>
            <person name="Holsters M."/>
            <person name="Oyaizu H."/>
        </authorList>
    </citation>
    <scope>NUCLEOTIDE SEQUENCE [LARGE SCALE GENOMIC DNA]</scope>
    <source>
        <strain evidence="3">ATCC 43989 / DSM 5975 / JCM 20966 / LMG 6465 / NBRC 14845 / NCIMB 13405 / ORS 571</strain>
    </source>
</reference>
<organism evidence="2 3">
    <name type="scientific">Azorhizobium caulinodans (strain ATCC 43989 / DSM 5975 / JCM 20966 / LMG 6465 / NBRC 14845 / NCIMB 13405 / ORS 571)</name>
    <dbReference type="NCBI Taxonomy" id="438753"/>
    <lineage>
        <taxon>Bacteria</taxon>
        <taxon>Pseudomonadati</taxon>
        <taxon>Pseudomonadota</taxon>
        <taxon>Alphaproteobacteria</taxon>
        <taxon>Hyphomicrobiales</taxon>
        <taxon>Xanthobacteraceae</taxon>
        <taxon>Azorhizobium</taxon>
    </lineage>
</organism>
<evidence type="ECO:0000313" key="3">
    <source>
        <dbReference type="Proteomes" id="UP000000270"/>
    </source>
</evidence>
<dbReference type="Proteomes" id="UP000000270">
    <property type="component" value="Chromosome"/>
</dbReference>
<evidence type="ECO:0000256" key="1">
    <source>
        <dbReference type="SAM" id="MobiDB-lite"/>
    </source>
</evidence>
<dbReference type="AlphaFoldDB" id="A8I7Q9"/>
<feature type="compositionally biased region" description="Low complexity" evidence="1">
    <location>
        <begin position="1"/>
        <end position="17"/>
    </location>
</feature>
<dbReference type="KEGG" id="azc:AZC_2150"/>
<dbReference type="HOGENOM" id="CLU_2448298_0_0_5"/>
<reference evidence="2 3" key="3">
    <citation type="journal article" date="2008" name="BMC Genomics">
        <title>The genome of the versatile nitrogen fixer Azorhizobium caulinodans ORS571.</title>
        <authorList>
            <person name="Lee KB."/>
            <person name="Backer P.D."/>
            <person name="Aono T."/>
            <person name="Liu CT."/>
            <person name="Suzuki S."/>
            <person name="Suzuki T."/>
            <person name="Kaneko T."/>
            <person name="Yamada M."/>
            <person name="Tabata S."/>
            <person name="Kupfer D.M."/>
            <person name="Najar F.Z."/>
            <person name="Wiley G.B."/>
            <person name="Roe B."/>
            <person name="Binnewies T.T."/>
            <person name="Ussery D.W."/>
            <person name="D'Haeze W."/>
            <person name="Herder J.D."/>
            <person name="Gevers D."/>
            <person name="Vereecke D."/>
            <person name="Holsters M."/>
            <person name="Oyaizu H."/>
        </authorList>
    </citation>
    <scope>NUCLEOTIDE SEQUENCE [LARGE SCALE GENOMIC DNA]</scope>
    <source>
        <strain evidence="3">ATCC 43989 / DSM 5975 / JCM 20966 / LMG 6465 / NBRC 14845 / NCIMB 13405 / ORS 571</strain>
    </source>
</reference>
<feature type="region of interest" description="Disordered" evidence="1">
    <location>
        <begin position="1"/>
        <end position="22"/>
    </location>
</feature>
<reference evidence="2 3" key="6">
    <citation type="journal article" date="2011" name="Appl. Environ. Microbiol.">
        <title>Involvement of the azorhizobial chromosome partition gene (parA) in the onset of bacteroid differentiation during Sesbania rostrata stem nodule development.</title>
        <authorList>
            <person name="Liu CT."/>
            <person name="Lee KB."/>
            <person name="Wang YS."/>
            <person name="Peng MH."/>
            <person name="Lee KT."/>
            <person name="Suzuki S."/>
            <person name="Suzuki T."/>
            <person name="Oyaizu H."/>
        </authorList>
    </citation>
    <scope>NUCLEOTIDE SEQUENCE [LARGE SCALE GENOMIC DNA]</scope>
    <source>
        <strain evidence="3">ATCC 43989 / DSM 5975 / JCM 20966 / LMG 6465 / NBRC 14845 / NCIMB 13405 / ORS 571</strain>
    </source>
</reference>
<gene>
    <name evidence="2" type="ordered locus">AZC_2150</name>
</gene>
<evidence type="ECO:0000313" key="2">
    <source>
        <dbReference type="EMBL" id="BAF88148.1"/>
    </source>
</evidence>
<reference evidence="2 3" key="1">
    <citation type="journal article" date="2007" name="Appl. Environ. Microbiol.">
        <title>Rhizobial factors required for stem nodule maturation and maintenance in Sesbania rostrata-Azorhizobium caulinodans ORS571 symbiosis.</title>
        <authorList>
            <person name="Suzuki S."/>
            <person name="Aono T."/>
            <person name="Lee KB."/>
            <person name="Suzuki T."/>
            <person name="Liu CT."/>
            <person name="Miwa H."/>
            <person name="Wakao S."/>
            <person name="Iki T."/>
            <person name="Oyaizu H."/>
        </authorList>
    </citation>
    <scope>NUCLEOTIDE SEQUENCE [LARGE SCALE GENOMIC DNA]</scope>
    <source>
        <strain evidence="3">ATCC 43989 / DSM 5975 / JCM 20966 / LMG 6465 / NBRC 14845 / NCIMB 13405 / ORS 571</strain>
    </source>
</reference>
<keyword evidence="3" id="KW-1185">Reference proteome</keyword>
<proteinExistence type="predicted"/>
<dbReference type="EMBL" id="AP009384">
    <property type="protein sequence ID" value="BAF88148.1"/>
    <property type="molecule type" value="Genomic_DNA"/>
</dbReference>
<reference evidence="2 3" key="5">
    <citation type="journal article" date="2010" name="Appl. Environ. Microbiol.">
        <title>phrR-like gene praR of Azorhizobium caulinodans ORS571 is essential for symbiosis with Sesbania rostrata and is involved in expression of reb genes.</title>
        <authorList>
            <person name="Akiba N."/>
            <person name="Aono T."/>
            <person name="Toyazaki H."/>
            <person name="Sato S."/>
            <person name="Oyaizu H."/>
        </authorList>
    </citation>
    <scope>NUCLEOTIDE SEQUENCE [LARGE SCALE GENOMIC DNA]</scope>
    <source>
        <strain evidence="3">ATCC 43989 / DSM 5975 / JCM 20966 / LMG 6465 / NBRC 14845 / NCIMB 13405 / ORS 571</strain>
    </source>
</reference>